<protein>
    <submittedName>
        <fullName evidence="1">Uncharacterized protein</fullName>
    </submittedName>
</protein>
<proteinExistence type="predicted"/>
<dbReference type="KEGG" id="asoc:CB4_03823"/>
<organism evidence="1 2">
    <name type="scientific">Aneurinibacillus soli</name>
    <dbReference type="NCBI Taxonomy" id="1500254"/>
    <lineage>
        <taxon>Bacteria</taxon>
        <taxon>Bacillati</taxon>
        <taxon>Bacillota</taxon>
        <taxon>Bacilli</taxon>
        <taxon>Bacillales</taxon>
        <taxon>Paenibacillaceae</taxon>
        <taxon>Aneurinibacillus group</taxon>
        <taxon>Aneurinibacillus</taxon>
    </lineage>
</organism>
<dbReference type="EMBL" id="AP017312">
    <property type="protein sequence ID" value="BAU29612.1"/>
    <property type="molecule type" value="Genomic_DNA"/>
</dbReference>
<accession>A0A0U5BF50</accession>
<dbReference type="Proteomes" id="UP000217696">
    <property type="component" value="Chromosome"/>
</dbReference>
<dbReference type="AlphaFoldDB" id="A0A0U5BF50"/>
<reference evidence="1 2" key="1">
    <citation type="submission" date="2015-12" db="EMBL/GenBank/DDBJ databases">
        <title>Genome sequence of Aneurinibacillus soli.</title>
        <authorList>
            <person name="Lee J.S."/>
            <person name="Lee K.C."/>
            <person name="Kim K.K."/>
            <person name="Lee B.W."/>
        </authorList>
    </citation>
    <scope>NUCLEOTIDE SEQUENCE [LARGE SCALE GENOMIC DNA]</scope>
    <source>
        <strain evidence="1 2">CB4</strain>
    </source>
</reference>
<evidence type="ECO:0000313" key="2">
    <source>
        <dbReference type="Proteomes" id="UP000217696"/>
    </source>
</evidence>
<keyword evidence="2" id="KW-1185">Reference proteome</keyword>
<dbReference type="RefSeq" id="WP_110546245.1">
    <property type="nucleotide sequence ID" value="NZ_AP017312.1"/>
</dbReference>
<gene>
    <name evidence="1" type="ORF">CB4_03823</name>
</gene>
<name>A0A0U5BF50_9BACL</name>
<sequence length="57" mass="6887">MNAESSGSSKQEEDGLERSVRERDERITQMIREKQETRILLASMEQPSFWRRLFRRT</sequence>
<evidence type="ECO:0000313" key="1">
    <source>
        <dbReference type="EMBL" id="BAU29612.1"/>
    </source>
</evidence>